<evidence type="ECO:0000313" key="2">
    <source>
        <dbReference type="EMBL" id="VDP16050.1"/>
    </source>
</evidence>
<protein>
    <submittedName>
        <fullName evidence="2 4">Uncharacterized protein</fullName>
    </submittedName>
</protein>
<gene>
    <name evidence="2" type="ORF">HPBE_LOCUS19656</name>
</gene>
<evidence type="ECO:0000256" key="1">
    <source>
        <dbReference type="SAM" id="MobiDB-lite"/>
    </source>
</evidence>
<sequence length="76" mass="8898">MRATERRRAYLMSNEGEKREATEKMKKCKRVAVSEAGAEDREDLKFPDRIRKHLEIEENEGMSKESSDKPAKWKNG</sequence>
<proteinExistence type="predicted"/>
<name>A0A183GBZ8_HELPZ</name>
<evidence type="ECO:0000313" key="3">
    <source>
        <dbReference type="Proteomes" id="UP000050761"/>
    </source>
</evidence>
<organism evidence="3 4">
    <name type="scientific">Heligmosomoides polygyrus</name>
    <name type="common">Parasitic roundworm</name>
    <dbReference type="NCBI Taxonomy" id="6339"/>
    <lineage>
        <taxon>Eukaryota</taxon>
        <taxon>Metazoa</taxon>
        <taxon>Ecdysozoa</taxon>
        <taxon>Nematoda</taxon>
        <taxon>Chromadorea</taxon>
        <taxon>Rhabditida</taxon>
        <taxon>Rhabditina</taxon>
        <taxon>Rhabditomorpha</taxon>
        <taxon>Strongyloidea</taxon>
        <taxon>Heligmosomidae</taxon>
        <taxon>Heligmosomoides</taxon>
    </lineage>
</organism>
<accession>A0A183GBZ8</accession>
<accession>A0A3P8BF14</accession>
<dbReference type="WBParaSite" id="HPBE_0001965801-mRNA-1">
    <property type="protein sequence ID" value="HPBE_0001965801-mRNA-1"/>
    <property type="gene ID" value="HPBE_0001965801"/>
</dbReference>
<dbReference type="AlphaFoldDB" id="A0A183GBZ8"/>
<keyword evidence="3" id="KW-1185">Reference proteome</keyword>
<feature type="region of interest" description="Disordered" evidence="1">
    <location>
        <begin position="1"/>
        <end position="23"/>
    </location>
</feature>
<feature type="region of interest" description="Disordered" evidence="1">
    <location>
        <begin position="55"/>
        <end position="76"/>
    </location>
</feature>
<dbReference type="EMBL" id="UZAH01031527">
    <property type="protein sequence ID" value="VDP16050.1"/>
    <property type="molecule type" value="Genomic_DNA"/>
</dbReference>
<dbReference type="Proteomes" id="UP000050761">
    <property type="component" value="Unassembled WGS sequence"/>
</dbReference>
<reference evidence="4" key="2">
    <citation type="submission" date="2019-09" db="UniProtKB">
        <authorList>
            <consortium name="WormBaseParasite"/>
        </authorList>
    </citation>
    <scope>IDENTIFICATION</scope>
</reference>
<evidence type="ECO:0000313" key="4">
    <source>
        <dbReference type="WBParaSite" id="HPBE_0001965801-mRNA-1"/>
    </source>
</evidence>
<reference evidence="2 3" key="1">
    <citation type="submission" date="2018-11" db="EMBL/GenBank/DDBJ databases">
        <authorList>
            <consortium name="Pathogen Informatics"/>
        </authorList>
    </citation>
    <scope>NUCLEOTIDE SEQUENCE [LARGE SCALE GENOMIC DNA]</scope>
</reference>